<dbReference type="EMBL" id="POTY01000046">
    <property type="protein sequence ID" value="PZG20116.1"/>
    <property type="molecule type" value="Genomic_DNA"/>
</dbReference>
<comment type="caution">
    <text evidence="2">The sequence shown here is derived from an EMBL/GenBank/DDBJ whole genome shotgun (WGS) entry which is preliminary data.</text>
</comment>
<feature type="compositionally biased region" description="Basic residues" evidence="1">
    <location>
        <begin position="68"/>
        <end position="78"/>
    </location>
</feature>
<keyword evidence="3" id="KW-1185">Reference proteome</keyword>
<dbReference type="OrthoDB" id="3188901at2"/>
<evidence type="ECO:0000313" key="3">
    <source>
        <dbReference type="Proteomes" id="UP000248924"/>
    </source>
</evidence>
<gene>
    <name evidence="2" type="ORF">C1I95_10190</name>
</gene>
<reference evidence="2 3" key="1">
    <citation type="submission" date="2018-01" db="EMBL/GenBank/DDBJ databases">
        <title>Draft genome sequence of Jishengella sp. NA12.</title>
        <authorList>
            <person name="Sahin N."/>
            <person name="Ay H."/>
            <person name="Saygin H."/>
        </authorList>
    </citation>
    <scope>NUCLEOTIDE SEQUENCE [LARGE SCALE GENOMIC DNA]</scope>
    <source>
        <strain evidence="2 3">NA12</strain>
    </source>
</reference>
<organism evidence="2 3">
    <name type="scientific">Micromonospora craterilacus</name>
    <dbReference type="NCBI Taxonomy" id="1655439"/>
    <lineage>
        <taxon>Bacteria</taxon>
        <taxon>Bacillati</taxon>
        <taxon>Actinomycetota</taxon>
        <taxon>Actinomycetes</taxon>
        <taxon>Micromonosporales</taxon>
        <taxon>Micromonosporaceae</taxon>
        <taxon>Micromonospora</taxon>
    </lineage>
</organism>
<sequence>MRNVPFEVDGLQAAVCVPDDEAKTDARDAVVIASTARMRHDLPVETPAELIAKLALSGRCPTPARWCPVRRRHTRRSRSVSVNQPPRRTPPRSPTTTNPCRTSPVCAEIRQAGHRGGRPTAGSGTVTAAAPDKEEIAGG</sequence>
<evidence type="ECO:0000256" key="1">
    <source>
        <dbReference type="SAM" id="MobiDB-lite"/>
    </source>
</evidence>
<accession>A0A2W2E738</accession>
<dbReference type="Proteomes" id="UP000248924">
    <property type="component" value="Unassembled WGS sequence"/>
</dbReference>
<proteinExistence type="predicted"/>
<feature type="region of interest" description="Disordered" evidence="1">
    <location>
        <begin position="65"/>
        <end position="139"/>
    </location>
</feature>
<protein>
    <submittedName>
        <fullName evidence="2">Uncharacterized protein</fullName>
    </submittedName>
</protein>
<evidence type="ECO:0000313" key="2">
    <source>
        <dbReference type="EMBL" id="PZG20116.1"/>
    </source>
</evidence>
<feature type="compositionally biased region" description="Low complexity" evidence="1">
    <location>
        <begin position="94"/>
        <end position="104"/>
    </location>
</feature>
<name>A0A2W2E738_9ACTN</name>
<dbReference type="AlphaFoldDB" id="A0A2W2E738"/>